<dbReference type="AlphaFoldDB" id="A0A085WB19"/>
<evidence type="ECO:0000256" key="1">
    <source>
        <dbReference type="SAM" id="MobiDB-lite"/>
    </source>
</evidence>
<evidence type="ECO:0000313" key="4">
    <source>
        <dbReference type="Proteomes" id="UP000028725"/>
    </source>
</evidence>
<sequence>MALKFGLFSLALGAMLLGSTAQAADLKAEHDASSVAWNSNNGRDSRRAPTPPANQNGRYELREVKKWVEGRYDQVWVAQSCSDQSRRYIKKCEPGHYERRWVPGHYEKVEQWVWVPAPRHGGYRRA</sequence>
<proteinExistence type="predicted"/>
<dbReference type="EMBL" id="JMCB01000013">
    <property type="protein sequence ID" value="KFE64882.1"/>
    <property type="molecule type" value="Genomic_DNA"/>
</dbReference>
<comment type="caution">
    <text evidence="3">The sequence shown here is derived from an EMBL/GenBank/DDBJ whole genome shotgun (WGS) entry which is preliminary data.</text>
</comment>
<keyword evidence="4" id="KW-1185">Reference proteome</keyword>
<dbReference type="Proteomes" id="UP000028725">
    <property type="component" value="Unassembled WGS sequence"/>
</dbReference>
<feature type="chain" id="PRO_5001799557" description="Lipoprotein" evidence="2">
    <location>
        <begin position="24"/>
        <end position="126"/>
    </location>
</feature>
<reference evidence="3 4" key="1">
    <citation type="submission" date="2014-04" db="EMBL/GenBank/DDBJ databases">
        <title>Genome assembly of Hyalangium minutum DSM 14724.</title>
        <authorList>
            <person name="Sharma G."/>
            <person name="Subramanian S."/>
        </authorList>
    </citation>
    <scope>NUCLEOTIDE SEQUENCE [LARGE SCALE GENOMIC DNA]</scope>
    <source>
        <strain evidence="3 4">DSM 14724</strain>
    </source>
</reference>
<protein>
    <recommendedName>
        <fullName evidence="5">Lipoprotein</fullName>
    </recommendedName>
</protein>
<organism evidence="3 4">
    <name type="scientific">Hyalangium minutum</name>
    <dbReference type="NCBI Taxonomy" id="394096"/>
    <lineage>
        <taxon>Bacteria</taxon>
        <taxon>Pseudomonadati</taxon>
        <taxon>Myxococcota</taxon>
        <taxon>Myxococcia</taxon>
        <taxon>Myxococcales</taxon>
        <taxon>Cystobacterineae</taxon>
        <taxon>Archangiaceae</taxon>
        <taxon>Hyalangium</taxon>
    </lineage>
</organism>
<accession>A0A085WB19</accession>
<name>A0A085WB19_9BACT</name>
<keyword evidence="2" id="KW-0732">Signal</keyword>
<evidence type="ECO:0000256" key="2">
    <source>
        <dbReference type="SAM" id="SignalP"/>
    </source>
</evidence>
<feature type="signal peptide" evidence="2">
    <location>
        <begin position="1"/>
        <end position="23"/>
    </location>
</feature>
<evidence type="ECO:0008006" key="5">
    <source>
        <dbReference type="Google" id="ProtNLM"/>
    </source>
</evidence>
<gene>
    <name evidence="3" type="ORF">DB31_1900</name>
</gene>
<evidence type="ECO:0000313" key="3">
    <source>
        <dbReference type="EMBL" id="KFE64882.1"/>
    </source>
</evidence>
<dbReference type="RefSeq" id="WP_240486960.1">
    <property type="nucleotide sequence ID" value="NZ_JMCB01000013.1"/>
</dbReference>
<feature type="region of interest" description="Disordered" evidence="1">
    <location>
        <begin position="31"/>
        <end position="58"/>
    </location>
</feature>